<comment type="caution">
    <text evidence="4">The sequence shown here is derived from an EMBL/GenBank/DDBJ whole genome shotgun (WGS) entry which is preliminary data.</text>
</comment>
<dbReference type="InterPro" id="IPR047202">
    <property type="entry name" value="Lipocalin_Blc-like_dom"/>
</dbReference>
<evidence type="ECO:0000256" key="1">
    <source>
        <dbReference type="ARBA" id="ARBA00006889"/>
    </source>
</evidence>
<evidence type="ECO:0000313" key="4">
    <source>
        <dbReference type="EMBL" id="MQW72171.1"/>
    </source>
</evidence>
<dbReference type="InterPro" id="IPR012674">
    <property type="entry name" value="Calycin"/>
</dbReference>
<name>A0A6G1WR25_9HYPH</name>
<dbReference type="InterPro" id="IPR002446">
    <property type="entry name" value="Lipocalin_bac"/>
</dbReference>
<sequence>MSEARAIPSLDLNRYLGRWYEIVRLPLKYEDDAATDITANYSLDDDGKIRVDNRCFDNKNEPKQALGQAEPIDATNAKLKVTFLPAALRWIPFTDGDYWVLKIDPEYRVALVGTPDRKFLWVIARESAVLESTLEDYLAEARRQGFDLTNLIRPRHTGREVSDAMLEKQ</sequence>
<dbReference type="PIRSF" id="PIRSF036893">
    <property type="entry name" value="Lipocalin_ApoD"/>
    <property type="match status" value="1"/>
</dbReference>
<dbReference type="CDD" id="cd19438">
    <property type="entry name" value="lipocalin_Blc-like"/>
    <property type="match status" value="1"/>
</dbReference>
<dbReference type="RefSeq" id="WP_153413639.1">
    <property type="nucleotide sequence ID" value="NZ_WISB01000140.1"/>
</dbReference>
<keyword evidence="2" id="KW-0472">Membrane</keyword>
<dbReference type="PROSITE" id="PS00213">
    <property type="entry name" value="LIPOCALIN"/>
    <property type="match status" value="1"/>
</dbReference>
<dbReference type="PANTHER" id="PTHR10612">
    <property type="entry name" value="APOLIPOPROTEIN D"/>
    <property type="match status" value="1"/>
</dbReference>
<dbReference type="PRINTS" id="PR01171">
    <property type="entry name" value="BCTLIPOCALIN"/>
</dbReference>
<dbReference type="PANTHER" id="PTHR10612:SF34">
    <property type="entry name" value="APOLIPOPROTEIN D"/>
    <property type="match status" value="1"/>
</dbReference>
<proteinExistence type="inferred from homology"/>
<dbReference type="InterPro" id="IPR000566">
    <property type="entry name" value="Lipocln_cytosolic_FA-bd_dom"/>
</dbReference>
<evidence type="ECO:0000259" key="3">
    <source>
        <dbReference type="Pfam" id="PF08212"/>
    </source>
</evidence>
<dbReference type="EMBL" id="WISB01000140">
    <property type="protein sequence ID" value="MQW72171.1"/>
    <property type="molecule type" value="Genomic_DNA"/>
</dbReference>
<dbReference type="Gene3D" id="2.40.128.20">
    <property type="match status" value="1"/>
</dbReference>
<dbReference type="InterPro" id="IPR022272">
    <property type="entry name" value="Lipocalin_CS"/>
</dbReference>
<accession>A0A6G1WR25</accession>
<organism evidence="4">
    <name type="scientific">Sinorhizobium medicae</name>
    <dbReference type="NCBI Taxonomy" id="110321"/>
    <lineage>
        <taxon>Bacteria</taxon>
        <taxon>Pseudomonadati</taxon>
        <taxon>Pseudomonadota</taxon>
        <taxon>Alphaproteobacteria</taxon>
        <taxon>Hyphomicrobiales</taxon>
        <taxon>Rhizobiaceae</taxon>
        <taxon>Sinorhizobium/Ensifer group</taxon>
        <taxon>Sinorhizobium</taxon>
    </lineage>
</organism>
<gene>
    <name evidence="4" type="ORF">GHJ91_24255</name>
</gene>
<dbReference type="Pfam" id="PF08212">
    <property type="entry name" value="Lipocalin_2"/>
    <property type="match status" value="1"/>
</dbReference>
<reference evidence="4" key="1">
    <citation type="journal article" date="2013" name="Genome Biol.">
        <title>Comparative genomics of the core and accessory genomes of 48 Sinorhizobium strains comprising five genospecies.</title>
        <authorList>
            <person name="Sugawara M."/>
            <person name="Epstein B."/>
            <person name="Badgley B.D."/>
            <person name="Unno T."/>
            <person name="Xu L."/>
            <person name="Reese J."/>
            <person name="Gyaneshwar P."/>
            <person name="Denny R."/>
            <person name="Mudge J."/>
            <person name="Bharti A.K."/>
            <person name="Farmer A.D."/>
            <person name="May G.D."/>
            <person name="Woodward J.E."/>
            <person name="Medigue C."/>
            <person name="Vallenet D."/>
            <person name="Lajus A."/>
            <person name="Rouy Z."/>
            <person name="Martinez-Vaz B."/>
            <person name="Tiffin P."/>
            <person name="Young N.D."/>
            <person name="Sadowsky M.J."/>
        </authorList>
    </citation>
    <scope>NUCLEOTIDE SEQUENCE</scope>
    <source>
        <strain evidence="4">M1</strain>
    </source>
</reference>
<dbReference type="AlphaFoldDB" id="A0A6G1WR25"/>
<keyword evidence="2" id="KW-0446">Lipid-binding</keyword>
<feature type="domain" description="Lipocalin/cytosolic fatty-acid binding" evidence="3">
    <location>
        <begin position="10"/>
        <end position="154"/>
    </location>
</feature>
<dbReference type="GO" id="GO:0006950">
    <property type="term" value="P:response to stress"/>
    <property type="evidence" value="ECO:0007669"/>
    <property type="project" value="UniProtKB-ARBA"/>
</dbReference>
<dbReference type="GO" id="GO:0008289">
    <property type="term" value="F:lipid binding"/>
    <property type="evidence" value="ECO:0007669"/>
    <property type="project" value="UniProtKB-UniRule"/>
</dbReference>
<keyword evidence="2" id="KW-0998">Cell outer membrane</keyword>
<comment type="function">
    <text evidence="2">Involved in the storage or transport of lipids necessary for membrane maintenance under stressful conditions. Displays a binding preference for lysophospholipids.</text>
</comment>
<comment type="subcellular location">
    <subcellularLocation>
        <location evidence="2">Cell outer membrane</location>
    </subcellularLocation>
</comment>
<protein>
    <recommendedName>
        <fullName evidence="2">Outer membrane lipoprotein Blc</fullName>
    </recommendedName>
</protein>
<comment type="similarity">
    <text evidence="1 2">Belongs to the calycin superfamily. Lipocalin family.</text>
</comment>
<dbReference type="GO" id="GO:0009279">
    <property type="term" value="C:cell outer membrane"/>
    <property type="evidence" value="ECO:0007669"/>
    <property type="project" value="UniProtKB-SubCell"/>
</dbReference>
<keyword evidence="2" id="KW-0449">Lipoprotein</keyword>
<evidence type="ECO:0000256" key="2">
    <source>
        <dbReference type="PIRNR" id="PIRNR036893"/>
    </source>
</evidence>
<comment type="subunit">
    <text evidence="2">Homodimer.</text>
</comment>
<dbReference type="SUPFAM" id="SSF50814">
    <property type="entry name" value="Lipocalins"/>
    <property type="match status" value="1"/>
</dbReference>
<dbReference type="InterPro" id="IPR022271">
    <property type="entry name" value="Lipocalin_ApoD"/>
</dbReference>